<keyword evidence="1" id="KW-0812">Transmembrane</keyword>
<keyword evidence="1" id="KW-1133">Transmembrane helix</keyword>
<sequence>MSQKTIDVNPSLIWSIPHWLRGGFKKSDQGKIVFSFTILLLKAGTISAFVDRIKEKMLA</sequence>
<protein>
    <submittedName>
        <fullName evidence="2">Uncharacterized protein</fullName>
    </submittedName>
</protein>
<evidence type="ECO:0000313" key="3">
    <source>
        <dbReference type="Proteomes" id="UP001596303"/>
    </source>
</evidence>
<keyword evidence="3" id="KW-1185">Reference proteome</keyword>
<comment type="caution">
    <text evidence="2">The sequence shown here is derived from an EMBL/GenBank/DDBJ whole genome shotgun (WGS) entry which is preliminary data.</text>
</comment>
<organism evidence="2 3">
    <name type="scientific">Ponticaulis profundi</name>
    <dbReference type="NCBI Taxonomy" id="2665222"/>
    <lineage>
        <taxon>Bacteria</taxon>
        <taxon>Pseudomonadati</taxon>
        <taxon>Pseudomonadota</taxon>
        <taxon>Alphaproteobacteria</taxon>
        <taxon>Hyphomonadales</taxon>
        <taxon>Hyphomonadaceae</taxon>
        <taxon>Ponticaulis</taxon>
    </lineage>
</organism>
<reference evidence="3" key="1">
    <citation type="journal article" date="2019" name="Int. J. Syst. Evol. Microbiol.">
        <title>The Global Catalogue of Microorganisms (GCM) 10K type strain sequencing project: providing services to taxonomists for standard genome sequencing and annotation.</title>
        <authorList>
            <consortium name="The Broad Institute Genomics Platform"/>
            <consortium name="The Broad Institute Genome Sequencing Center for Infectious Disease"/>
            <person name="Wu L."/>
            <person name="Ma J."/>
        </authorList>
    </citation>
    <scope>NUCLEOTIDE SEQUENCE [LARGE SCALE GENOMIC DNA]</scope>
    <source>
        <strain evidence="3">CGMCC-1.15741</strain>
    </source>
</reference>
<feature type="transmembrane region" description="Helical" evidence="1">
    <location>
        <begin position="32"/>
        <end position="50"/>
    </location>
</feature>
<evidence type="ECO:0000313" key="2">
    <source>
        <dbReference type="EMBL" id="MFC6198852.1"/>
    </source>
</evidence>
<proteinExistence type="predicted"/>
<dbReference type="Proteomes" id="UP001596303">
    <property type="component" value="Unassembled WGS sequence"/>
</dbReference>
<accession>A0ABW1SB29</accession>
<keyword evidence="1" id="KW-0472">Membrane</keyword>
<name>A0ABW1SB29_9PROT</name>
<dbReference type="EMBL" id="JBHSSW010000016">
    <property type="protein sequence ID" value="MFC6198852.1"/>
    <property type="molecule type" value="Genomic_DNA"/>
</dbReference>
<evidence type="ECO:0000256" key="1">
    <source>
        <dbReference type="SAM" id="Phobius"/>
    </source>
</evidence>
<gene>
    <name evidence="2" type="ORF">ACFQDM_12225</name>
</gene>
<dbReference type="RefSeq" id="WP_377379427.1">
    <property type="nucleotide sequence ID" value="NZ_JBHSSW010000016.1"/>
</dbReference>